<evidence type="ECO:0000313" key="3">
    <source>
        <dbReference type="Proteomes" id="UP000319671"/>
    </source>
</evidence>
<feature type="transmembrane region" description="Helical" evidence="1">
    <location>
        <begin position="38"/>
        <end position="58"/>
    </location>
</feature>
<proteinExistence type="predicted"/>
<dbReference type="EMBL" id="VIVN01000002">
    <property type="protein sequence ID" value="TWE06387.1"/>
    <property type="molecule type" value="Genomic_DNA"/>
</dbReference>
<keyword evidence="3" id="KW-1185">Reference proteome</keyword>
<keyword evidence="1" id="KW-0472">Membrane</keyword>
<feature type="transmembrane region" description="Helical" evidence="1">
    <location>
        <begin position="6"/>
        <end position="26"/>
    </location>
</feature>
<comment type="caution">
    <text evidence="2">The sequence shown here is derived from an EMBL/GenBank/DDBJ whole genome shotgun (WGS) entry which is preliminary data.</text>
</comment>
<sequence>MVDHIIDIVGISLGCLVTAFIFYFLVRKMLVKSLEGKTLIFVSFIGSGIIILVINSFLNGFVWGFVRYVPPLFVWFLIDLIVLNKKEKQDHYEHI</sequence>
<name>A0A561DSR1_9BACI</name>
<dbReference type="AlphaFoldDB" id="A0A561DSR1"/>
<organism evidence="2 3">
    <name type="scientific">Neobacillus bataviensis</name>
    <dbReference type="NCBI Taxonomy" id="220685"/>
    <lineage>
        <taxon>Bacteria</taxon>
        <taxon>Bacillati</taxon>
        <taxon>Bacillota</taxon>
        <taxon>Bacilli</taxon>
        <taxon>Bacillales</taxon>
        <taxon>Bacillaceae</taxon>
        <taxon>Neobacillus</taxon>
    </lineage>
</organism>
<reference evidence="2 3" key="1">
    <citation type="submission" date="2019-06" db="EMBL/GenBank/DDBJ databases">
        <title>Sorghum-associated microbial communities from plants grown in Nebraska, USA.</title>
        <authorList>
            <person name="Schachtman D."/>
        </authorList>
    </citation>
    <scope>NUCLEOTIDE SEQUENCE [LARGE SCALE GENOMIC DNA]</scope>
    <source>
        <strain evidence="2 3">2482</strain>
    </source>
</reference>
<gene>
    <name evidence="2" type="ORF">FB550_102409</name>
</gene>
<keyword evidence="1" id="KW-0812">Transmembrane</keyword>
<feature type="transmembrane region" description="Helical" evidence="1">
    <location>
        <begin position="64"/>
        <end position="83"/>
    </location>
</feature>
<protein>
    <submittedName>
        <fullName evidence="2">Uncharacterized protein</fullName>
    </submittedName>
</protein>
<evidence type="ECO:0000313" key="2">
    <source>
        <dbReference type="EMBL" id="TWE06387.1"/>
    </source>
</evidence>
<dbReference type="Proteomes" id="UP000319671">
    <property type="component" value="Unassembled WGS sequence"/>
</dbReference>
<accession>A0A561DSR1</accession>
<dbReference type="RefSeq" id="WP_144563146.1">
    <property type="nucleotide sequence ID" value="NZ_VIVN01000002.1"/>
</dbReference>
<keyword evidence="1" id="KW-1133">Transmembrane helix</keyword>
<evidence type="ECO:0000256" key="1">
    <source>
        <dbReference type="SAM" id="Phobius"/>
    </source>
</evidence>